<dbReference type="SUPFAM" id="SSF52047">
    <property type="entry name" value="RNI-like"/>
    <property type="match status" value="1"/>
</dbReference>
<dbReference type="InterPro" id="IPR032675">
    <property type="entry name" value="LRR_dom_sf"/>
</dbReference>
<protein>
    <submittedName>
        <fullName evidence="1">Uncharacterized protein</fullName>
    </submittedName>
</protein>
<evidence type="ECO:0000313" key="1">
    <source>
        <dbReference type="EMBL" id="KAF9954414.1"/>
    </source>
</evidence>
<name>A0A9P6LZA5_MORAP</name>
<accession>A0A9P6LZA5</accession>
<dbReference type="PANTHER" id="PTHR13318">
    <property type="entry name" value="PARTNER OF PAIRED, ISOFORM B-RELATED"/>
    <property type="match status" value="1"/>
</dbReference>
<dbReference type="AlphaFoldDB" id="A0A9P6LZA5"/>
<comment type="caution">
    <text evidence="1">The sequence shown here is derived from an EMBL/GenBank/DDBJ whole genome shotgun (WGS) entry which is preliminary data.</text>
</comment>
<evidence type="ECO:0000313" key="2">
    <source>
        <dbReference type="Proteomes" id="UP000738359"/>
    </source>
</evidence>
<dbReference type="GO" id="GO:0031146">
    <property type="term" value="P:SCF-dependent proteasomal ubiquitin-dependent protein catabolic process"/>
    <property type="evidence" value="ECO:0007669"/>
    <property type="project" value="TreeGrafter"/>
</dbReference>
<dbReference type="Gene3D" id="3.80.10.10">
    <property type="entry name" value="Ribonuclease Inhibitor"/>
    <property type="match status" value="1"/>
</dbReference>
<gene>
    <name evidence="1" type="ORF">BGZ70_010572</name>
</gene>
<sequence length="485" mass="54074">MQLTSIYVSMLSPEILMVAQQNVDTLVTFSCRANRLRKDLQAQSLWYRQLFLILEMAPQIQHLSIGPAVLLDSPMEIFGATFFQSLKSLELDRIKIADPRWYAADAAGAEPDPHSESAKLLSALTRPAIELQTFPQLETLILIWNDLPPQCQLELIRKSPNLKSLTWRRCTKLLTDSWLSSSLPIPAKLTRLDIAHSHISDEDMERLLVMMPRLTSLNVRSKPFGPQSCLRLLQNQAQGLPEAEMEELDLVDCSELSSAMIQKLLSSLPKLKAFGASKLEASDIANAMFSSTVVGHPSSPDTSIVHATTAQALLADLGAGLISAGAFLRAPSASWTCLGLERLELSIMGLYRCDHPGPALARDLVYEQLAQLVNLRVLILGENVGSLQPPPHYMLDFTLSNGLNKLVRMRRLQELDIRGLRAKMGLEEVKWMAHSWPDLRKLTGVLCYDLHKNEIKALERELKRLCPDVVRKGREDAESHSSPPA</sequence>
<dbReference type="OrthoDB" id="2394332at2759"/>
<dbReference type="EMBL" id="JAAAHY010000970">
    <property type="protein sequence ID" value="KAF9954414.1"/>
    <property type="molecule type" value="Genomic_DNA"/>
</dbReference>
<dbReference type="GO" id="GO:0019005">
    <property type="term" value="C:SCF ubiquitin ligase complex"/>
    <property type="evidence" value="ECO:0007669"/>
    <property type="project" value="TreeGrafter"/>
</dbReference>
<reference evidence="1" key="1">
    <citation type="journal article" date="2020" name="Fungal Divers.">
        <title>Resolving the Mortierellaceae phylogeny through synthesis of multi-gene phylogenetics and phylogenomics.</title>
        <authorList>
            <person name="Vandepol N."/>
            <person name="Liber J."/>
            <person name="Desiro A."/>
            <person name="Na H."/>
            <person name="Kennedy M."/>
            <person name="Barry K."/>
            <person name="Grigoriev I.V."/>
            <person name="Miller A.N."/>
            <person name="O'Donnell K."/>
            <person name="Stajich J.E."/>
            <person name="Bonito G."/>
        </authorList>
    </citation>
    <scope>NUCLEOTIDE SEQUENCE</scope>
    <source>
        <strain evidence="1">CK1249</strain>
    </source>
</reference>
<proteinExistence type="predicted"/>
<keyword evidence="2" id="KW-1185">Reference proteome</keyword>
<organism evidence="1 2">
    <name type="scientific">Mortierella alpina</name>
    <name type="common">Oleaginous fungus</name>
    <name type="synonym">Mortierella renispora</name>
    <dbReference type="NCBI Taxonomy" id="64518"/>
    <lineage>
        <taxon>Eukaryota</taxon>
        <taxon>Fungi</taxon>
        <taxon>Fungi incertae sedis</taxon>
        <taxon>Mucoromycota</taxon>
        <taxon>Mortierellomycotina</taxon>
        <taxon>Mortierellomycetes</taxon>
        <taxon>Mortierellales</taxon>
        <taxon>Mortierellaceae</taxon>
        <taxon>Mortierella</taxon>
    </lineage>
</organism>
<dbReference type="Proteomes" id="UP000738359">
    <property type="component" value="Unassembled WGS sequence"/>
</dbReference>